<evidence type="ECO:0000256" key="7">
    <source>
        <dbReference type="ARBA" id="ARBA00038408"/>
    </source>
</evidence>
<organism evidence="9 10">
    <name type="scientific">Thalassovita mangrovi</name>
    <dbReference type="NCBI Taxonomy" id="2692236"/>
    <lineage>
        <taxon>Bacteria</taxon>
        <taxon>Pseudomonadati</taxon>
        <taxon>Pseudomonadota</taxon>
        <taxon>Alphaproteobacteria</taxon>
        <taxon>Rhodobacterales</taxon>
        <taxon>Roseobacteraceae</taxon>
        <taxon>Thalassovita</taxon>
    </lineage>
</organism>
<gene>
    <name evidence="9" type="ORF">GR167_01860</name>
</gene>
<dbReference type="GO" id="GO:0005886">
    <property type="term" value="C:plasma membrane"/>
    <property type="evidence" value="ECO:0007669"/>
    <property type="project" value="UniProtKB-SubCell"/>
</dbReference>
<dbReference type="EMBL" id="WWEN01000002">
    <property type="protein sequence ID" value="MYM54032.1"/>
    <property type="molecule type" value="Genomic_DNA"/>
</dbReference>
<keyword evidence="6" id="KW-0143">Chaperone</keyword>
<evidence type="ECO:0000256" key="3">
    <source>
        <dbReference type="ARBA" id="ARBA00022692"/>
    </source>
</evidence>
<keyword evidence="10" id="KW-1185">Reference proteome</keyword>
<feature type="domain" description="PpiC" evidence="8">
    <location>
        <begin position="242"/>
        <end position="361"/>
    </location>
</feature>
<keyword evidence="3" id="KW-0812">Transmembrane</keyword>
<dbReference type="SUPFAM" id="SSF109998">
    <property type="entry name" value="Triger factor/SurA peptide-binding domain-like"/>
    <property type="match status" value="1"/>
</dbReference>
<evidence type="ECO:0000313" key="9">
    <source>
        <dbReference type="EMBL" id="MYM54032.1"/>
    </source>
</evidence>
<keyword evidence="5" id="KW-0472">Membrane</keyword>
<keyword evidence="4" id="KW-1133">Transmembrane helix</keyword>
<keyword evidence="2" id="KW-1003">Cell membrane</keyword>
<dbReference type="SUPFAM" id="SSF54534">
    <property type="entry name" value="FKBP-like"/>
    <property type="match status" value="1"/>
</dbReference>
<accession>A0A6L8LK11</accession>
<dbReference type="PANTHER" id="PTHR47529">
    <property type="entry name" value="PEPTIDYL-PROLYL CIS-TRANS ISOMERASE D"/>
    <property type="match status" value="1"/>
</dbReference>
<dbReference type="InterPro" id="IPR000297">
    <property type="entry name" value="PPIase_PpiC"/>
</dbReference>
<dbReference type="InterPro" id="IPR027304">
    <property type="entry name" value="Trigger_fact/SurA_dom_sf"/>
</dbReference>
<dbReference type="Proteomes" id="UP000479043">
    <property type="component" value="Unassembled WGS sequence"/>
</dbReference>
<reference evidence="9 10" key="1">
    <citation type="submission" date="2020-01" db="EMBL/GenBank/DDBJ databases">
        <authorList>
            <person name="Chen S."/>
        </authorList>
    </citation>
    <scope>NUCLEOTIDE SEQUENCE [LARGE SCALE GENOMIC DNA]</scope>
    <source>
        <strain evidence="9 10">GS-10</strain>
    </source>
</reference>
<evidence type="ECO:0000256" key="4">
    <source>
        <dbReference type="ARBA" id="ARBA00022989"/>
    </source>
</evidence>
<protein>
    <submittedName>
        <fullName evidence="9">Peptidylprolyl isomerase</fullName>
    </submittedName>
</protein>
<evidence type="ECO:0000256" key="6">
    <source>
        <dbReference type="ARBA" id="ARBA00023186"/>
    </source>
</evidence>
<evidence type="ECO:0000256" key="1">
    <source>
        <dbReference type="ARBA" id="ARBA00004401"/>
    </source>
</evidence>
<dbReference type="GO" id="GO:0003755">
    <property type="term" value="F:peptidyl-prolyl cis-trans isomerase activity"/>
    <property type="evidence" value="ECO:0007669"/>
    <property type="project" value="InterPro"/>
</dbReference>
<evidence type="ECO:0000313" key="10">
    <source>
        <dbReference type="Proteomes" id="UP000479043"/>
    </source>
</evidence>
<dbReference type="Pfam" id="PF13624">
    <property type="entry name" value="SurA_N_3"/>
    <property type="match status" value="1"/>
</dbReference>
<dbReference type="Gene3D" id="1.10.4030.10">
    <property type="entry name" value="Porin chaperone SurA, peptide-binding domain"/>
    <property type="match status" value="1"/>
</dbReference>
<sequence length="612" mass="65375">MASGVTSKSFMWGLMGLLILGLGGFGVSNLSGNIRSVGSVGDVDIAVDDYARALQEDIRAVEAQTGQSLTFDQVKAFGIDGNVLGRLIGQAALDNEAQKIGLSIGDENLSKQIFEIDAFQGPNGFDRESYKFALDQAGFTEAKFEESLRADSVRSILQSAVISGASMPSSYAETLVAYAAERRNFTWARLSADDLTTALPEPTEEELAAYHAANAADFTTPAMKRITYAWLSPDDLVADIPVEEDRIVALYESRGEEFNTPERRLVERLVYPDATAAEAAKLALENGEKDFETLVADRGLELQDIDMGDVSKADLDAAGGAVFNAGVNDVVGPFDTGLGPALFRVNGVLPGQTRSLDDVRDELHAELASDAARRKIETVAETVDDLLAGGATLEELQSETGMKIASIDWHQDATDPIAAYEAFQEAAAKVQDGDYPEVIYLDDGGIVALRLEQEIPAELQDLATVRDAVIAGWEVEATTKALAAQAQALIEKLVAGEDMAALGLTAQVETDITRDQFIPDTGEGFLETVFGMAPGDMSVISAADSVAIVRLDKVQGPDNANPEIGSFRDMLTQQAEAGITQDLYAAYARAIQNEAGIALDQTAINAVHANFR</sequence>
<dbReference type="AlphaFoldDB" id="A0A6L8LK11"/>
<dbReference type="PANTHER" id="PTHR47529:SF1">
    <property type="entry name" value="PERIPLASMIC CHAPERONE PPID"/>
    <property type="match status" value="1"/>
</dbReference>
<dbReference type="InterPro" id="IPR052029">
    <property type="entry name" value="PpiD_chaperone"/>
</dbReference>
<evidence type="ECO:0000256" key="2">
    <source>
        <dbReference type="ARBA" id="ARBA00022475"/>
    </source>
</evidence>
<evidence type="ECO:0000259" key="8">
    <source>
        <dbReference type="Pfam" id="PF13145"/>
    </source>
</evidence>
<evidence type="ECO:0000256" key="5">
    <source>
        <dbReference type="ARBA" id="ARBA00023136"/>
    </source>
</evidence>
<comment type="similarity">
    <text evidence="7">Belongs to the PpiD chaperone family.</text>
</comment>
<dbReference type="Pfam" id="PF13145">
    <property type="entry name" value="Rotamase_2"/>
    <property type="match status" value="1"/>
</dbReference>
<dbReference type="RefSeq" id="WP_160971753.1">
    <property type="nucleotide sequence ID" value="NZ_WWEN01000002.1"/>
</dbReference>
<comment type="subcellular location">
    <subcellularLocation>
        <location evidence="1">Cell membrane</location>
        <topology evidence="1">Single-pass type II membrane protein</topology>
    </subcellularLocation>
</comment>
<name>A0A6L8LK11_9RHOB</name>
<comment type="caution">
    <text evidence="9">The sequence shown here is derived from an EMBL/GenBank/DDBJ whole genome shotgun (WGS) entry which is preliminary data.</text>
</comment>
<proteinExistence type="inferred from homology"/>
<keyword evidence="9" id="KW-0413">Isomerase</keyword>